<accession>A0ABQ5BGU0</accession>
<dbReference type="EMBL" id="BQNB010013279">
    <property type="protein sequence ID" value="GJT14040.1"/>
    <property type="molecule type" value="Genomic_DNA"/>
</dbReference>
<dbReference type="Proteomes" id="UP001151760">
    <property type="component" value="Unassembled WGS sequence"/>
</dbReference>
<dbReference type="Pfam" id="PF22936">
    <property type="entry name" value="Pol_BBD"/>
    <property type="match status" value="1"/>
</dbReference>
<evidence type="ECO:0000259" key="2">
    <source>
        <dbReference type="Pfam" id="PF07727"/>
    </source>
</evidence>
<keyword evidence="1" id="KW-0378">Hydrolase</keyword>
<feature type="domain" description="Reverse transcriptase Ty1/copia-type" evidence="2">
    <location>
        <begin position="510"/>
        <end position="693"/>
    </location>
</feature>
<protein>
    <submittedName>
        <fullName evidence="4">Ribonuclease H-like domain-containing protein</fullName>
    </submittedName>
</protein>
<keyword evidence="1" id="KW-0064">Aspartyl protease</keyword>
<dbReference type="InterPro" id="IPR054722">
    <property type="entry name" value="PolX-like_BBD"/>
</dbReference>
<evidence type="ECO:0000259" key="3">
    <source>
        <dbReference type="Pfam" id="PF22936"/>
    </source>
</evidence>
<dbReference type="InterPro" id="IPR043502">
    <property type="entry name" value="DNA/RNA_pol_sf"/>
</dbReference>
<feature type="domain" description="Retrovirus-related Pol polyprotein from transposon TNT 1-94-like beta-barrel" evidence="3">
    <location>
        <begin position="89"/>
        <end position="133"/>
    </location>
</feature>
<name>A0ABQ5BGU0_9ASTR</name>
<dbReference type="PANTHER" id="PTHR11439:SF495">
    <property type="entry name" value="REVERSE TRANSCRIPTASE, RNA-DEPENDENT DNA POLYMERASE-RELATED"/>
    <property type="match status" value="1"/>
</dbReference>
<dbReference type="InterPro" id="IPR036397">
    <property type="entry name" value="RNaseH_sf"/>
</dbReference>
<dbReference type="PANTHER" id="PTHR11439">
    <property type="entry name" value="GAG-POL-RELATED RETROTRANSPOSON"/>
    <property type="match status" value="1"/>
</dbReference>
<organism evidence="4 5">
    <name type="scientific">Tanacetum coccineum</name>
    <dbReference type="NCBI Taxonomy" id="301880"/>
    <lineage>
        <taxon>Eukaryota</taxon>
        <taxon>Viridiplantae</taxon>
        <taxon>Streptophyta</taxon>
        <taxon>Embryophyta</taxon>
        <taxon>Tracheophyta</taxon>
        <taxon>Spermatophyta</taxon>
        <taxon>Magnoliopsida</taxon>
        <taxon>eudicotyledons</taxon>
        <taxon>Gunneridae</taxon>
        <taxon>Pentapetalae</taxon>
        <taxon>asterids</taxon>
        <taxon>campanulids</taxon>
        <taxon>Asterales</taxon>
        <taxon>Asteraceae</taxon>
        <taxon>Asteroideae</taxon>
        <taxon>Anthemideae</taxon>
        <taxon>Anthemidinae</taxon>
        <taxon>Tanacetum</taxon>
    </lineage>
</organism>
<dbReference type="SUPFAM" id="SSF53098">
    <property type="entry name" value="Ribonuclease H-like"/>
    <property type="match status" value="1"/>
</dbReference>
<evidence type="ECO:0000256" key="1">
    <source>
        <dbReference type="ARBA" id="ARBA00022750"/>
    </source>
</evidence>
<dbReference type="CDD" id="cd09272">
    <property type="entry name" value="RNase_HI_RT_Ty1"/>
    <property type="match status" value="1"/>
</dbReference>
<reference evidence="4" key="2">
    <citation type="submission" date="2022-01" db="EMBL/GenBank/DDBJ databases">
        <authorList>
            <person name="Yamashiro T."/>
            <person name="Shiraishi A."/>
            <person name="Satake H."/>
            <person name="Nakayama K."/>
        </authorList>
    </citation>
    <scope>NUCLEOTIDE SEQUENCE</scope>
</reference>
<keyword evidence="5" id="KW-1185">Reference proteome</keyword>
<keyword evidence="1" id="KW-0645">Protease</keyword>
<proteinExistence type="predicted"/>
<gene>
    <name evidence="4" type="ORF">Tco_0861082</name>
</gene>
<comment type="caution">
    <text evidence="4">The sequence shown here is derived from an EMBL/GenBank/DDBJ whole genome shotgun (WGS) entry which is preliminary data.</text>
</comment>
<sequence length="947" mass="107728">MWRVLRKTLGQREQGMGGFIGVENVQRPILTNLNISLNIGHDTLVLLGEYGKLLLSPQQVVIRDPKDITGTKSPNTMDYPHRSLQNKGIVDSGCSRHMTGNKVYLAEYQDFNGGPVAFGGSKGYITGKGKIKTGKLDFEDLLVENQVLPRIPRQNNMYSFNLENIVPSGGLTCLIAKATIDESNKWHRRFSWVFILRTKDETSGTLKDFIRQIENQLNQKVKSIRCDNGTKFKNGDFIEFCGSKGIKREYNEKPVDKEDQVFLDELERLKRQEQDANDAAEALRKEFAQDTEDLLIQAGPAKASSTNIVNTSSTPVSTASPYGGLSFTDLTNTDQDDSEIPALEEIYDNPTAGIFTNASYDDEGVVVDFINLETIMNTSPILTSRINSIHPSTLILGDPKSAVQTRSKVTKSTRAHAFVSYIQKQRRNNHKDFQHCLFACFLSQNEPKNISEALEYESWVDAMQEELLQFKIQKVWILVDLPYGKKAIGTKWVYRNKKDEKGVVVRNKARIEAIRIFLAFASYMGFIVYQMDVKSAFLYGKIDEEVYVSQPPGFIDPKYPKKVYKVVKALYGLHQAPRAWYATLSTFLLKSGYRRGTIDKTLFIKKDKNDIMLVQVYVDDIIFGSTKRSWCDEFETLMKSRFQMSSMGELTFFLGLQVKQKEDGIFISQDKYVAEILKKFDFVSVKTASTPIETQKPLVKDEEASDVDVHLYRSMIGSLMYLTASRPDIMFAVCACSRFQVTPKTSHLSAVKRIFRYLKGKPKLGLWYPRVSTFDLEAYSDSDYAGANLDRKSTTGGCQFLGRRLISWQCKKQTIVATSTTEAEYVAAANCCGQVLWIQNQMLDYGFNFMNTKIYIDNESTICIVKNPVFHSKTKHIAIRHHFIRDAYEKKLIQVLKIHTDDNVANLLTKAFDVSSLYEVFGVQKNLDHSDDFHGVIWVLESHWKEI</sequence>
<dbReference type="InterPro" id="IPR013103">
    <property type="entry name" value="RVT_2"/>
</dbReference>
<dbReference type="InterPro" id="IPR012337">
    <property type="entry name" value="RNaseH-like_sf"/>
</dbReference>
<dbReference type="Pfam" id="PF07727">
    <property type="entry name" value="RVT_2"/>
    <property type="match status" value="1"/>
</dbReference>
<reference evidence="4" key="1">
    <citation type="journal article" date="2022" name="Int. J. Mol. Sci.">
        <title>Draft Genome of Tanacetum Coccineum: Genomic Comparison of Closely Related Tanacetum-Family Plants.</title>
        <authorList>
            <person name="Yamashiro T."/>
            <person name="Shiraishi A."/>
            <person name="Nakayama K."/>
            <person name="Satake H."/>
        </authorList>
    </citation>
    <scope>NUCLEOTIDE SEQUENCE</scope>
</reference>
<dbReference type="Gene3D" id="3.30.420.10">
    <property type="entry name" value="Ribonuclease H-like superfamily/Ribonuclease H"/>
    <property type="match status" value="1"/>
</dbReference>
<evidence type="ECO:0000313" key="5">
    <source>
        <dbReference type="Proteomes" id="UP001151760"/>
    </source>
</evidence>
<evidence type="ECO:0000313" key="4">
    <source>
        <dbReference type="EMBL" id="GJT14040.1"/>
    </source>
</evidence>
<dbReference type="SUPFAM" id="SSF56672">
    <property type="entry name" value="DNA/RNA polymerases"/>
    <property type="match status" value="1"/>
</dbReference>